<evidence type="ECO:0000313" key="6">
    <source>
        <dbReference type="EMBL" id="SFO33698.1"/>
    </source>
</evidence>
<proteinExistence type="inferred from homology"/>
<dbReference type="Gene3D" id="3.40.630.30">
    <property type="match status" value="1"/>
</dbReference>
<reference evidence="6 7" key="1">
    <citation type="submission" date="2016-10" db="EMBL/GenBank/DDBJ databases">
        <authorList>
            <person name="de Groot N.N."/>
        </authorList>
    </citation>
    <scope>NUCLEOTIDE SEQUENCE [LARGE SCALE GENOMIC DNA]</scope>
    <source>
        <strain evidence="6 7">DSM 43067</strain>
    </source>
</reference>
<dbReference type="InterPro" id="IPR050680">
    <property type="entry name" value="YpeA/RimI_acetyltransf"/>
</dbReference>
<feature type="binding site" evidence="4">
    <location>
        <position position="212"/>
    </location>
    <ligand>
        <name>1D-myo-inositol 2-(L-cysteinylamino)-2-deoxy-alpha-D-glucopyranoside</name>
        <dbReference type="ChEBI" id="CHEBI:58887"/>
    </ligand>
</feature>
<feature type="binding site" evidence="4">
    <location>
        <position position="33"/>
    </location>
    <ligand>
        <name>1D-myo-inositol 2-(L-cysteinylamino)-2-deoxy-alpha-D-glucopyranoside</name>
        <dbReference type="ChEBI" id="CHEBI:58887"/>
    </ligand>
</feature>
<evidence type="ECO:0000256" key="4">
    <source>
        <dbReference type="HAMAP-Rule" id="MF_01698"/>
    </source>
</evidence>
<dbReference type="InterPro" id="IPR016181">
    <property type="entry name" value="Acyl_CoA_acyltransferase"/>
</dbReference>
<feature type="binding site" evidence="4">
    <location>
        <begin position="231"/>
        <end position="237"/>
    </location>
    <ligand>
        <name>acetyl-CoA</name>
        <dbReference type="ChEBI" id="CHEBI:57288"/>
        <label>2</label>
    </ligand>
</feature>
<evidence type="ECO:0000313" key="7">
    <source>
        <dbReference type="Proteomes" id="UP000183413"/>
    </source>
</evidence>
<keyword evidence="1 4" id="KW-0808">Transferase</keyword>
<evidence type="ECO:0000256" key="1">
    <source>
        <dbReference type="ARBA" id="ARBA00022679"/>
    </source>
</evidence>
<dbReference type="EC" id="2.3.1.189" evidence="4"/>
<dbReference type="Pfam" id="PF00583">
    <property type="entry name" value="Acetyltransf_1"/>
    <property type="match status" value="2"/>
</dbReference>
<dbReference type="CDD" id="cd04301">
    <property type="entry name" value="NAT_SF"/>
    <property type="match status" value="2"/>
</dbReference>
<dbReference type="eggNOG" id="COG0456">
    <property type="taxonomic scope" value="Bacteria"/>
</dbReference>
<feature type="binding site" evidence="4">
    <location>
        <begin position="224"/>
        <end position="226"/>
    </location>
    <ligand>
        <name>acetyl-CoA</name>
        <dbReference type="ChEBI" id="CHEBI:57288"/>
        <label>2</label>
    </ligand>
</feature>
<accession>A0A1I5GCA0</accession>
<dbReference type="EMBL" id="FOVH01000005">
    <property type="protein sequence ID" value="SFO33698.1"/>
    <property type="molecule type" value="Genomic_DNA"/>
</dbReference>
<evidence type="ECO:0000256" key="3">
    <source>
        <dbReference type="ARBA" id="ARBA00023315"/>
    </source>
</evidence>
<comment type="function">
    <text evidence="4">Catalyzes the transfer of acetyl from acetyl-CoA to desacetylmycothiol (Cys-GlcN-Ins) to form mycothiol.</text>
</comment>
<feature type="binding site" evidence="4">
    <location>
        <position position="173"/>
    </location>
    <ligand>
        <name>1D-myo-inositol 2-(L-cysteinylamino)-2-deoxy-alpha-D-glucopyranoside</name>
        <dbReference type="ChEBI" id="CHEBI:58887"/>
    </ligand>
</feature>
<keyword evidence="2 4" id="KW-0677">Repeat</keyword>
<comment type="similarity">
    <text evidence="4">Belongs to the acetyltransferase family. MshD subfamily.</text>
</comment>
<dbReference type="SUPFAM" id="SSF55729">
    <property type="entry name" value="Acyl-CoA N-acyltransferases (Nat)"/>
    <property type="match status" value="1"/>
</dbReference>
<dbReference type="GO" id="GO:0035447">
    <property type="term" value="F:mycothiol synthase activity"/>
    <property type="evidence" value="ECO:0007669"/>
    <property type="project" value="UniProtKB-UniRule"/>
</dbReference>
<feature type="binding site" evidence="4">
    <location>
        <begin position="73"/>
        <end position="75"/>
    </location>
    <ligand>
        <name>acetyl-CoA</name>
        <dbReference type="ChEBI" id="CHEBI:57288"/>
        <label>1</label>
    </ligand>
</feature>
<evidence type="ECO:0000259" key="5">
    <source>
        <dbReference type="PROSITE" id="PS51186"/>
    </source>
</evidence>
<gene>
    <name evidence="4" type="primary">mshD</name>
    <name evidence="6" type="ORF">SAMN04489713_105139</name>
</gene>
<dbReference type="AlphaFoldDB" id="A0A1I5GCA0"/>
<keyword evidence="7" id="KW-1185">Reference proteome</keyword>
<dbReference type="Proteomes" id="UP000183413">
    <property type="component" value="Unassembled WGS sequence"/>
</dbReference>
<sequence>MGELRALRDGEVAPALALAEAAEKADGVGPLSEHALLALRGGRSGLAIAEGGAVVAYAHLDPATEEEPAAAELVVHPDHRRRGHGRALLRALLDEAGGPLRVWAHGDLPAAAALAESEGMTRVRALFQMRRPASDPLPDVRVAEGVSIRAFEPGRDERAWLEVNARAFADHPEQGAWTMDDLREREGEGWFDPAGFFLAERGGRLAGFHWTKVHPGGIGEVYVVGVDPDAQGLGLGRALTLAGLHHLRDAGLDQIMLYVDESNVAAVRLYESLGFTRYAVDVMYGTGPA</sequence>
<feature type="binding site" evidence="4">
    <location>
        <position position="258"/>
    </location>
    <ligand>
        <name>1D-myo-inositol 2-(L-cysteinylamino)-2-deoxy-alpha-D-glucopyranoside</name>
        <dbReference type="ChEBI" id="CHEBI:58887"/>
    </ligand>
</feature>
<protein>
    <recommendedName>
        <fullName evidence="4">Mycothiol acetyltransferase</fullName>
        <shortName evidence="4">MSH acetyltransferase</shortName>
        <ecNumber evidence="4">2.3.1.189</ecNumber>
    </recommendedName>
    <alternativeName>
        <fullName evidence="4">Mycothiol synthase</fullName>
    </alternativeName>
</protein>
<organism evidence="6 7">
    <name type="scientific">Actinomadura madurae</name>
    <dbReference type="NCBI Taxonomy" id="1993"/>
    <lineage>
        <taxon>Bacteria</taxon>
        <taxon>Bacillati</taxon>
        <taxon>Actinomycetota</taxon>
        <taxon>Actinomycetes</taxon>
        <taxon>Streptosporangiales</taxon>
        <taxon>Thermomonosporaceae</taxon>
        <taxon>Actinomadura</taxon>
    </lineage>
</organism>
<feature type="domain" description="N-acetyltransferase" evidence="5">
    <location>
        <begin position="146"/>
        <end position="289"/>
    </location>
</feature>
<dbReference type="STRING" id="1993.SAMN04489713_105139"/>
<dbReference type="InterPro" id="IPR000182">
    <property type="entry name" value="GNAT_dom"/>
</dbReference>
<comment type="caution">
    <text evidence="4">Lacks conserved residue(s) required for the propagation of feature annotation.</text>
</comment>
<dbReference type="InterPro" id="IPR017813">
    <property type="entry name" value="Mycothiol_AcTrfase"/>
</dbReference>
<feature type="domain" description="N-acetyltransferase" evidence="5">
    <location>
        <begin position="2"/>
        <end position="138"/>
    </location>
</feature>
<dbReference type="NCBIfam" id="TIGR03448">
    <property type="entry name" value="mycothiol_MshD"/>
    <property type="match status" value="1"/>
</dbReference>
<dbReference type="InParanoid" id="A0A1I5GCA0"/>
<dbReference type="HAMAP" id="MF_01698">
    <property type="entry name" value="MshD"/>
    <property type="match status" value="1"/>
</dbReference>
<dbReference type="PIRSF" id="PIRSF021524">
    <property type="entry name" value="MSH_acetyltransferase"/>
    <property type="match status" value="1"/>
</dbReference>
<comment type="catalytic activity">
    <reaction evidence="4">
        <text>1D-myo-inositol 2-(L-cysteinylamino)-2-deoxy-alpha-D-glucopyranoside + acetyl-CoA = mycothiol + CoA + H(+)</text>
        <dbReference type="Rhea" id="RHEA:26172"/>
        <dbReference type="ChEBI" id="CHEBI:15378"/>
        <dbReference type="ChEBI" id="CHEBI:16768"/>
        <dbReference type="ChEBI" id="CHEBI:57287"/>
        <dbReference type="ChEBI" id="CHEBI:57288"/>
        <dbReference type="ChEBI" id="CHEBI:58887"/>
        <dbReference type="EC" id="2.3.1.189"/>
    </reaction>
</comment>
<evidence type="ECO:0000256" key="2">
    <source>
        <dbReference type="ARBA" id="ARBA00022737"/>
    </source>
</evidence>
<feature type="binding site" evidence="4">
    <location>
        <position position="220"/>
    </location>
    <ligand>
        <name>1D-myo-inositol 2-(L-cysteinylamino)-2-deoxy-alpha-D-glucopyranoside</name>
        <dbReference type="ChEBI" id="CHEBI:58887"/>
    </ligand>
</feature>
<dbReference type="GO" id="GO:0010125">
    <property type="term" value="P:mycothiol biosynthetic process"/>
    <property type="evidence" value="ECO:0007669"/>
    <property type="project" value="UniProtKB-UniRule"/>
</dbReference>
<dbReference type="PANTHER" id="PTHR43420">
    <property type="entry name" value="ACETYLTRANSFERASE"/>
    <property type="match status" value="1"/>
</dbReference>
<dbReference type="PANTHER" id="PTHR43420:SF12">
    <property type="entry name" value="N-ACETYLTRANSFERASE DOMAIN-CONTAINING PROTEIN"/>
    <property type="match status" value="1"/>
</dbReference>
<comment type="subunit">
    <text evidence="4">Monomer.</text>
</comment>
<name>A0A1I5GCA0_9ACTN</name>
<keyword evidence="3 4" id="KW-0012">Acyltransferase</keyword>
<feature type="binding site" evidence="4">
    <location>
        <begin position="263"/>
        <end position="268"/>
    </location>
    <ligand>
        <name>acetyl-CoA</name>
        <dbReference type="ChEBI" id="CHEBI:57288"/>
        <label>2</label>
    </ligand>
</feature>
<dbReference type="PROSITE" id="PS51186">
    <property type="entry name" value="GNAT"/>
    <property type="match status" value="2"/>
</dbReference>